<gene>
    <name evidence="1" type="ORF">LMG26411_07452</name>
</gene>
<evidence type="ECO:0008006" key="3">
    <source>
        <dbReference type="Google" id="ProtNLM"/>
    </source>
</evidence>
<reference evidence="1 2" key="1">
    <citation type="submission" date="2021-03" db="EMBL/GenBank/DDBJ databases">
        <authorList>
            <person name="Peeters C."/>
        </authorList>
    </citation>
    <scope>NUCLEOTIDE SEQUENCE [LARGE SCALE GENOMIC DNA]</scope>
    <source>
        <strain evidence="1 2">LMG 26411</strain>
    </source>
</reference>
<comment type="caution">
    <text evidence="1">The sequence shown here is derived from an EMBL/GenBank/DDBJ whole genome shotgun (WGS) entry which is preliminary data.</text>
</comment>
<dbReference type="Proteomes" id="UP000672657">
    <property type="component" value="Unassembled WGS sequence"/>
</dbReference>
<dbReference type="EMBL" id="CAJPVI010000079">
    <property type="protein sequence ID" value="CAG2160390.1"/>
    <property type="molecule type" value="Genomic_DNA"/>
</dbReference>
<proteinExistence type="predicted"/>
<evidence type="ECO:0000313" key="1">
    <source>
        <dbReference type="EMBL" id="CAG2160390.1"/>
    </source>
</evidence>
<keyword evidence="2" id="KW-1185">Reference proteome</keyword>
<sequence length="110" mass="12410">MPVTSGRDTRTHPRISRVELPSSTVAHEVLGRTLDELPPQTPRLLTLLRDWVAAECVAAEWRDSGILAKTRWPLCCTIQTSIGNRARDDIRPVRLARSCSRLNKADFLLH</sequence>
<name>A0ABN7QAA2_9BURK</name>
<organism evidence="1 2">
    <name type="scientific">Cupriavidus numazuensis</name>
    <dbReference type="NCBI Taxonomy" id="221992"/>
    <lineage>
        <taxon>Bacteria</taxon>
        <taxon>Pseudomonadati</taxon>
        <taxon>Pseudomonadota</taxon>
        <taxon>Betaproteobacteria</taxon>
        <taxon>Burkholderiales</taxon>
        <taxon>Burkholderiaceae</taxon>
        <taxon>Cupriavidus</taxon>
    </lineage>
</organism>
<protein>
    <recommendedName>
        <fullName evidence="3">Transposase</fullName>
    </recommendedName>
</protein>
<evidence type="ECO:0000313" key="2">
    <source>
        <dbReference type="Proteomes" id="UP000672657"/>
    </source>
</evidence>
<accession>A0ABN7QAA2</accession>